<feature type="transmembrane region" description="Helical" evidence="1">
    <location>
        <begin position="480"/>
        <end position="498"/>
    </location>
</feature>
<sequence>MSERLTLRWLYYKLIRCNIFDSRSSDPVIIHREILSTRLYILLLIISLVILTTYTSLYNQIEIKTVTFPSASIYQKLEKKYSNSLQCLCTKASIPYGEFVTTTPKFHQICSSDFISQKWIDFIFQVDVKSTLPIDVRTSLSSMFQLIRSFCQSATHTTIHSLDSFHHSPVISPILLTKHILEAKVRTTLHLLHQTTTSNFLQSMNLAQKMTQANQLITALFTNYMVTSKIISSLSGENLIFRTDIHENKYIRKNSTVVCSCQTHDSCHLPGYIYLNENYHKTYDIFDLNQLEANATLSGIVVDCLPIQTTLYSSLECFYNQLCLNTLLSSYQKKINISKLNSLLTSRFHLKTPIKSLVEQLFIEELFNHTNFSTYYTKCLPYVCTYLHFNRFNWVSVVTIMFALFGGINTIIRLITPYIIRTVLFLIKPKQVRENRNATIRVRLKKLFVVFKMQLVSLNIYDSNANNPTHIYYGRLATRLHLFSLFISICICILFSDLSNQIITENVSTISLDKYAHLEKQYSSTLRCSCTQISIPYEDFINISVSYHQICSSEFIQSSWYERLSVFNTNYEQTDFLSISSSYFQTLQTFCSIANETIADARKRFLARNFINSQLLTRHLFDSQINASINAFQQLTKIEFRYRINLTNTLLHSNQYISRTTTSTRLLAVSRYKNNTFESIRMFVLALYAINANHDRCYCAMDSTCSLDYALLNFDIVQHFNWQIPGIHGGCSIINTVMKSSLICWFNYSCFSQLRELVRPLGISIPWNTTLLDQMLLSRYSPDTLIEIILNEIMIEEWNSSYSFDKFYSKCQPSSCSFTYEKQVNIIYIVTIVISIIGGINTILRLTSPLIIKIILKIISMIKHRKEEHQRKLIAFFKSSLLKRLVLENARIQRNNNITHRLVNKLISLNIFDDGSDDPERVHRQRISTRLYIVGFTVAIYFISVYTIFMSRSEFQFFSNPSENDYNELLASYSDSLKCPCRKISIEYKSFLTINSKLHSVCSSDFVRRRWIEYLFNTFHWYDYDRRDIRIRGGAYFVFLSTLCQMSQITIDNAKEQFLDTSFVNTHMISQLDFDIQINNTISQFQNDTLIKFSQSLKFLRDIINGNALISSYSLNWDWFRETNSSYRISSVQPVRTMSGCSCGTQNDCTDQAGIFEAVSNIIPRFFFPGWYVGCSVVETVLRSTLQCFYDEHCLNLFFSKIKTFAWEYSTEINISVINYTSHFHRNAIIEKLANELFIEQWIIQKSYSLFYNQSLPYECIYQIEKEDYLIHTMSTILGLYGGLTIILRFITPVLIDIVFYIRQRCRTNTVIPY</sequence>
<evidence type="ECO:0000313" key="4">
    <source>
        <dbReference type="Proteomes" id="UP000663828"/>
    </source>
</evidence>
<feature type="transmembrane region" description="Helical" evidence="1">
    <location>
        <begin position="394"/>
        <end position="420"/>
    </location>
</feature>
<feature type="transmembrane region" description="Helical" evidence="1">
    <location>
        <begin position="826"/>
        <end position="856"/>
    </location>
</feature>
<keyword evidence="4" id="KW-1185">Reference proteome</keyword>
<feature type="transmembrane region" description="Helical" evidence="1">
    <location>
        <begin position="931"/>
        <end position="949"/>
    </location>
</feature>
<evidence type="ECO:0000256" key="1">
    <source>
        <dbReference type="SAM" id="Phobius"/>
    </source>
</evidence>
<gene>
    <name evidence="3" type="ORF">EDS130_LOCUS29443</name>
    <name evidence="2" type="ORF">XAT740_LOCUS11532</name>
</gene>
<dbReference type="EMBL" id="CAJNOR010000634">
    <property type="protein sequence ID" value="CAF0968373.1"/>
    <property type="molecule type" value="Genomic_DNA"/>
</dbReference>
<evidence type="ECO:0000313" key="2">
    <source>
        <dbReference type="EMBL" id="CAF0968373.1"/>
    </source>
</evidence>
<dbReference type="Proteomes" id="UP000663828">
    <property type="component" value="Unassembled WGS sequence"/>
</dbReference>
<feature type="transmembrane region" description="Helical" evidence="1">
    <location>
        <begin position="1278"/>
        <end position="1302"/>
    </location>
</feature>
<dbReference type="Proteomes" id="UP000663852">
    <property type="component" value="Unassembled WGS sequence"/>
</dbReference>
<feature type="transmembrane region" description="Helical" evidence="1">
    <location>
        <begin position="39"/>
        <end position="58"/>
    </location>
</feature>
<evidence type="ECO:0000313" key="5">
    <source>
        <dbReference type="Proteomes" id="UP000663852"/>
    </source>
</evidence>
<keyword evidence="1" id="KW-0812">Transmembrane</keyword>
<dbReference type="OrthoDB" id="10024736at2759"/>
<dbReference type="EMBL" id="CAJNOJ010000199">
    <property type="protein sequence ID" value="CAF1279016.1"/>
    <property type="molecule type" value="Genomic_DNA"/>
</dbReference>
<accession>A0A815CDQ7</accession>
<keyword evidence="1" id="KW-1133">Transmembrane helix</keyword>
<name>A0A815CDQ7_ADIRI</name>
<organism evidence="3 5">
    <name type="scientific">Adineta ricciae</name>
    <name type="common">Rotifer</name>
    <dbReference type="NCBI Taxonomy" id="249248"/>
    <lineage>
        <taxon>Eukaryota</taxon>
        <taxon>Metazoa</taxon>
        <taxon>Spiralia</taxon>
        <taxon>Gnathifera</taxon>
        <taxon>Rotifera</taxon>
        <taxon>Eurotatoria</taxon>
        <taxon>Bdelloidea</taxon>
        <taxon>Adinetida</taxon>
        <taxon>Adinetidae</taxon>
        <taxon>Adineta</taxon>
    </lineage>
</organism>
<reference evidence="3" key="1">
    <citation type="submission" date="2021-02" db="EMBL/GenBank/DDBJ databases">
        <authorList>
            <person name="Nowell W R."/>
        </authorList>
    </citation>
    <scope>NUCLEOTIDE SEQUENCE</scope>
</reference>
<proteinExistence type="predicted"/>
<evidence type="ECO:0000313" key="3">
    <source>
        <dbReference type="EMBL" id="CAF1279016.1"/>
    </source>
</evidence>
<protein>
    <submittedName>
        <fullName evidence="3">Uncharacterized protein</fullName>
    </submittedName>
</protein>
<keyword evidence="1" id="KW-0472">Membrane</keyword>
<comment type="caution">
    <text evidence="3">The sequence shown here is derived from an EMBL/GenBank/DDBJ whole genome shotgun (WGS) entry which is preliminary data.</text>
</comment>